<feature type="region of interest" description="Disordered" evidence="1">
    <location>
        <begin position="75"/>
        <end position="98"/>
    </location>
</feature>
<comment type="caution">
    <text evidence="2">The sequence shown here is derived from an EMBL/GenBank/DDBJ whole genome shotgun (WGS) entry which is preliminary data.</text>
</comment>
<organism evidence="2 3">
    <name type="scientific">Polyrhizophydium stewartii</name>
    <dbReference type="NCBI Taxonomy" id="2732419"/>
    <lineage>
        <taxon>Eukaryota</taxon>
        <taxon>Fungi</taxon>
        <taxon>Fungi incertae sedis</taxon>
        <taxon>Chytridiomycota</taxon>
        <taxon>Chytridiomycota incertae sedis</taxon>
        <taxon>Chytridiomycetes</taxon>
        <taxon>Rhizophydiales</taxon>
        <taxon>Rhizophydiales incertae sedis</taxon>
        <taxon>Polyrhizophydium</taxon>
    </lineage>
</organism>
<gene>
    <name evidence="2" type="ORF">HK105_201654</name>
</gene>
<dbReference type="Proteomes" id="UP001527925">
    <property type="component" value="Unassembled WGS sequence"/>
</dbReference>
<accession>A0ABR4NH03</accession>
<dbReference type="EMBL" id="JADGIZ020000005">
    <property type="protein sequence ID" value="KAL2918820.1"/>
    <property type="molecule type" value="Genomic_DNA"/>
</dbReference>
<protein>
    <submittedName>
        <fullName evidence="2">Uncharacterized protein</fullName>
    </submittedName>
</protein>
<feature type="region of interest" description="Disordered" evidence="1">
    <location>
        <begin position="134"/>
        <end position="175"/>
    </location>
</feature>
<reference evidence="2 3" key="1">
    <citation type="submission" date="2023-09" db="EMBL/GenBank/DDBJ databases">
        <title>Pangenome analysis of Batrachochytrium dendrobatidis and related Chytrids.</title>
        <authorList>
            <person name="Yacoub M.N."/>
            <person name="Stajich J.E."/>
            <person name="James T.Y."/>
        </authorList>
    </citation>
    <scope>NUCLEOTIDE SEQUENCE [LARGE SCALE GENOMIC DNA]</scope>
    <source>
        <strain evidence="2 3">JEL0888</strain>
    </source>
</reference>
<name>A0ABR4NH03_9FUNG</name>
<proteinExistence type="predicted"/>
<feature type="region of interest" description="Disordered" evidence="1">
    <location>
        <begin position="1"/>
        <end position="51"/>
    </location>
</feature>
<evidence type="ECO:0000313" key="3">
    <source>
        <dbReference type="Proteomes" id="UP001527925"/>
    </source>
</evidence>
<sequence length="332" mass="34784">MPPSDQDAPSSSAASSNPIATLVRRLSRKRTKQPRADTPPPVPVAEMSISGPTLVSVTKGVDLLEQLQRGQLPAVLAPAQDTTPPWNRPDADSSPLNSSALSIARRPRLLPDPAPVASAAPLLPMPDLASQILDDLLSGDPDDAADAGPPLPRGSVRRSMVRSGTGAGATAAADLAPDARAGAPIQDSPQLFRSHTLSSGSAPNEVQRHFVQMLAVAVTTSKAAAEALSVADGDARPTVSLKVSRTVDFASVLDKLALRFAAHEAASPAWKRFPGHFGKQVVAIQNITYKDADGHLINIQDEEDWAVCLDEAVLQGGITLFVDIETVLAREA</sequence>
<evidence type="ECO:0000313" key="2">
    <source>
        <dbReference type="EMBL" id="KAL2918820.1"/>
    </source>
</evidence>
<keyword evidence="3" id="KW-1185">Reference proteome</keyword>
<dbReference type="Gene3D" id="3.10.20.90">
    <property type="entry name" value="Phosphatidylinositol 3-kinase Catalytic Subunit, Chain A, domain 1"/>
    <property type="match status" value="1"/>
</dbReference>
<feature type="compositionally biased region" description="Low complexity" evidence="1">
    <location>
        <begin position="161"/>
        <end position="175"/>
    </location>
</feature>
<feature type="compositionally biased region" description="Low complexity" evidence="1">
    <location>
        <begin position="1"/>
        <end position="16"/>
    </location>
</feature>
<evidence type="ECO:0000256" key="1">
    <source>
        <dbReference type="SAM" id="MobiDB-lite"/>
    </source>
</evidence>